<name>A0A1I4L8C0_9HYPH</name>
<keyword evidence="4" id="KW-1185">Reference proteome</keyword>
<dbReference type="AlphaFoldDB" id="A0A1I4L8C0"/>
<feature type="chain" id="PRO_5011710688" description="Glycine zipper 2TM domain-containing protein" evidence="2">
    <location>
        <begin position="24"/>
        <end position="95"/>
    </location>
</feature>
<organism evidence="3 4">
    <name type="scientific">Methylorubrum salsuginis</name>
    <dbReference type="NCBI Taxonomy" id="414703"/>
    <lineage>
        <taxon>Bacteria</taxon>
        <taxon>Pseudomonadati</taxon>
        <taxon>Pseudomonadota</taxon>
        <taxon>Alphaproteobacteria</taxon>
        <taxon>Hyphomicrobiales</taxon>
        <taxon>Methylobacteriaceae</taxon>
        <taxon>Methylorubrum</taxon>
    </lineage>
</organism>
<dbReference type="Proteomes" id="UP000198804">
    <property type="component" value="Unassembled WGS sequence"/>
</dbReference>
<evidence type="ECO:0000313" key="3">
    <source>
        <dbReference type="EMBL" id="SFL87262.1"/>
    </source>
</evidence>
<dbReference type="STRING" id="414703.SAMN04488125_12821"/>
<keyword evidence="2" id="KW-0732">Signal</keyword>
<gene>
    <name evidence="3" type="ORF">SAMN04488125_12821</name>
</gene>
<accession>A0A1I4L8C0</accession>
<sequence length="95" mass="9770">MRIIATASAMTVVTLLSVGTAEAKGCIKGAIIGGVAGHYLAERGVVGAVAGCLAGRALANRQARRQREIDYGSRVQPRGAGYGAPQGYGQRSYGY</sequence>
<evidence type="ECO:0008006" key="5">
    <source>
        <dbReference type="Google" id="ProtNLM"/>
    </source>
</evidence>
<dbReference type="RefSeq" id="WP_091951241.1">
    <property type="nucleotide sequence ID" value="NZ_FOSV01000028.1"/>
</dbReference>
<feature type="region of interest" description="Disordered" evidence="1">
    <location>
        <begin position="68"/>
        <end position="95"/>
    </location>
</feature>
<reference evidence="4" key="1">
    <citation type="submission" date="2016-10" db="EMBL/GenBank/DDBJ databases">
        <authorList>
            <person name="Varghese N."/>
            <person name="Submissions S."/>
        </authorList>
    </citation>
    <scope>NUCLEOTIDE SEQUENCE [LARGE SCALE GENOMIC DNA]</scope>
    <source>
        <strain evidence="4">CGMCC 1.6474</strain>
    </source>
</reference>
<evidence type="ECO:0000256" key="2">
    <source>
        <dbReference type="SAM" id="SignalP"/>
    </source>
</evidence>
<feature type="signal peptide" evidence="2">
    <location>
        <begin position="1"/>
        <end position="23"/>
    </location>
</feature>
<evidence type="ECO:0000313" key="4">
    <source>
        <dbReference type="Proteomes" id="UP000198804"/>
    </source>
</evidence>
<evidence type="ECO:0000256" key="1">
    <source>
        <dbReference type="SAM" id="MobiDB-lite"/>
    </source>
</evidence>
<proteinExistence type="predicted"/>
<protein>
    <recommendedName>
        <fullName evidence="5">Glycine zipper 2TM domain-containing protein</fullName>
    </recommendedName>
</protein>
<dbReference type="EMBL" id="FOSV01000028">
    <property type="protein sequence ID" value="SFL87262.1"/>
    <property type="molecule type" value="Genomic_DNA"/>
</dbReference>